<evidence type="ECO:0000313" key="3">
    <source>
        <dbReference type="EMBL" id="MCY0386125.1"/>
    </source>
</evidence>
<accession>A0ABT3ZHX2</accession>
<dbReference type="EMBL" id="JAPMXC010000001">
    <property type="protein sequence ID" value="MCY0386125.1"/>
    <property type="molecule type" value="Genomic_DNA"/>
</dbReference>
<protein>
    <recommendedName>
        <fullName evidence="1">glutathione-specific gamma-glutamylcyclotransferase</fullName>
        <ecNumber evidence="1">4.3.2.7</ecNumber>
    </recommendedName>
</protein>
<sequence length="237" mass="26460">MLTRLALSSGAYLSALDGLPSELRWSEADIARSMTAMLAGQPEDADIWIFGYGSLIWNPLTDHAERHAACLDGWHRSFCQRLTVGRAAAHTPGRMLGLRNGGRTDGVVYRLAAATREEELRLIWIREMAMGTYRPIWAPVRMADGTPVRAIVFVADQDHPHYECDSEIETVAPLIAEARGPWGSNAEYVFKLAAALEHHQMRDLYIIELAVRIRQCLLRHRQRAGRSAALIRGAAAY</sequence>
<name>A0ABT3ZHX2_9BURK</name>
<dbReference type="InterPro" id="IPR006840">
    <property type="entry name" value="ChaC"/>
</dbReference>
<organism evidence="3 4">
    <name type="scientific">Robbsia betulipollinis</name>
    <dbReference type="NCBI Taxonomy" id="2981849"/>
    <lineage>
        <taxon>Bacteria</taxon>
        <taxon>Pseudomonadati</taxon>
        <taxon>Pseudomonadota</taxon>
        <taxon>Betaproteobacteria</taxon>
        <taxon>Burkholderiales</taxon>
        <taxon>Burkholderiaceae</taxon>
        <taxon>Robbsia</taxon>
    </lineage>
</organism>
<dbReference type="PANTHER" id="PTHR12192">
    <property type="entry name" value="CATION TRANSPORT PROTEIN CHAC-RELATED"/>
    <property type="match status" value="1"/>
</dbReference>
<dbReference type="SUPFAM" id="SSF110857">
    <property type="entry name" value="Gamma-glutamyl cyclotransferase-like"/>
    <property type="match status" value="1"/>
</dbReference>
<evidence type="ECO:0000313" key="4">
    <source>
        <dbReference type="Proteomes" id="UP001082899"/>
    </source>
</evidence>
<dbReference type="Gene3D" id="3.10.490.10">
    <property type="entry name" value="Gamma-glutamyl cyclotransferase-like"/>
    <property type="match status" value="1"/>
</dbReference>
<evidence type="ECO:0000256" key="1">
    <source>
        <dbReference type="ARBA" id="ARBA00012344"/>
    </source>
</evidence>
<dbReference type="PANTHER" id="PTHR12192:SF2">
    <property type="entry name" value="GLUTATHIONE-SPECIFIC GAMMA-GLUTAMYLCYCLOTRANSFERASE 2"/>
    <property type="match status" value="1"/>
</dbReference>
<dbReference type="Proteomes" id="UP001082899">
    <property type="component" value="Unassembled WGS sequence"/>
</dbReference>
<reference evidence="3" key="1">
    <citation type="submission" date="2022-11" db="EMBL/GenBank/DDBJ databases">
        <title>Robbsia betulipollinis sp. nov., isolated from pollen of birch (Betula pendula).</title>
        <authorList>
            <person name="Shi H."/>
            <person name="Ambika Manirajan B."/>
            <person name="Ratering S."/>
            <person name="Geissler-Plaum R."/>
            <person name="Schnell S."/>
        </authorList>
    </citation>
    <scope>NUCLEOTIDE SEQUENCE</scope>
    <source>
        <strain evidence="3">Bb-Pol-6</strain>
    </source>
</reference>
<dbReference type="RefSeq" id="WP_267845383.1">
    <property type="nucleotide sequence ID" value="NZ_JAPMXC010000001.1"/>
</dbReference>
<dbReference type="InterPro" id="IPR036568">
    <property type="entry name" value="GGCT-like_sf"/>
</dbReference>
<proteinExistence type="predicted"/>
<gene>
    <name evidence="3" type="ORF">OVY01_02455</name>
</gene>
<dbReference type="InterPro" id="IPR013024">
    <property type="entry name" value="GGCT-like"/>
</dbReference>
<keyword evidence="2" id="KW-0456">Lyase</keyword>
<comment type="caution">
    <text evidence="3">The sequence shown here is derived from an EMBL/GenBank/DDBJ whole genome shotgun (WGS) entry which is preliminary data.</text>
</comment>
<dbReference type="Pfam" id="PF04752">
    <property type="entry name" value="ChaC"/>
    <property type="match status" value="1"/>
</dbReference>
<dbReference type="CDD" id="cd06661">
    <property type="entry name" value="GGCT_like"/>
    <property type="match status" value="1"/>
</dbReference>
<evidence type="ECO:0000256" key="2">
    <source>
        <dbReference type="ARBA" id="ARBA00023239"/>
    </source>
</evidence>
<dbReference type="EC" id="4.3.2.7" evidence="1"/>
<keyword evidence="4" id="KW-1185">Reference proteome</keyword>